<proteinExistence type="inferred from homology"/>
<keyword evidence="4" id="KW-0346">Stress response</keyword>
<evidence type="ECO:0000256" key="1">
    <source>
        <dbReference type="PROSITE-ProRule" id="PRU00285"/>
    </source>
</evidence>
<dbReference type="InterPro" id="IPR002068">
    <property type="entry name" value="A-crystallin/Hsp20_dom"/>
</dbReference>
<dbReference type="SUPFAM" id="SSF49764">
    <property type="entry name" value="HSP20-like chaperones"/>
    <property type="match status" value="1"/>
</dbReference>
<dbReference type="Gene3D" id="2.60.40.790">
    <property type="match status" value="1"/>
</dbReference>
<dbReference type="PANTHER" id="PTHR11527">
    <property type="entry name" value="HEAT-SHOCK PROTEIN 20 FAMILY MEMBER"/>
    <property type="match status" value="1"/>
</dbReference>
<feature type="domain" description="SHSP" evidence="3">
    <location>
        <begin position="32"/>
        <end position="144"/>
    </location>
</feature>
<name>A0A1S7LEU6_MAGMO</name>
<accession>A0A1S7LEU6</accession>
<evidence type="ECO:0000256" key="2">
    <source>
        <dbReference type="RuleBase" id="RU003616"/>
    </source>
</evidence>
<dbReference type="InterPro" id="IPR031107">
    <property type="entry name" value="Small_HSP"/>
</dbReference>
<gene>
    <name evidence="4" type="ORF">MAGMO_0357</name>
</gene>
<evidence type="ECO:0000259" key="3">
    <source>
        <dbReference type="PROSITE" id="PS01031"/>
    </source>
</evidence>
<dbReference type="AlphaFoldDB" id="A0A1S7LEU6"/>
<protein>
    <submittedName>
        <fullName evidence="4">Class I heat shock protein</fullName>
    </submittedName>
</protein>
<dbReference type="CDD" id="cd06464">
    <property type="entry name" value="ACD_sHsps-like"/>
    <property type="match status" value="1"/>
</dbReference>
<organism evidence="4">
    <name type="scientific">Magnetococcus massalia (strain MO-1)</name>
    <dbReference type="NCBI Taxonomy" id="451514"/>
    <lineage>
        <taxon>Bacteria</taxon>
        <taxon>Pseudomonadati</taxon>
        <taxon>Pseudomonadota</taxon>
        <taxon>Magnetococcia</taxon>
        <taxon>Magnetococcales</taxon>
        <taxon>Magnetococcaceae</taxon>
        <taxon>Magnetococcus</taxon>
    </lineage>
</organism>
<comment type="similarity">
    <text evidence="1 2">Belongs to the small heat shock protein (HSP20) family.</text>
</comment>
<dbReference type="EMBL" id="LO017727">
    <property type="protein sequence ID" value="CRH04569.1"/>
    <property type="molecule type" value="Genomic_DNA"/>
</dbReference>
<dbReference type="Pfam" id="PF00011">
    <property type="entry name" value="HSP20"/>
    <property type="match status" value="1"/>
</dbReference>
<dbReference type="InterPro" id="IPR008978">
    <property type="entry name" value="HSP20-like_chaperone"/>
</dbReference>
<dbReference type="PROSITE" id="PS01031">
    <property type="entry name" value="SHSP"/>
    <property type="match status" value="1"/>
</dbReference>
<reference evidence="4" key="1">
    <citation type="submission" date="2015-04" db="EMBL/GenBank/DDBJ databases">
        <authorList>
            <person name="Syromyatnikov M.Y."/>
            <person name="Popov V.N."/>
        </authorList>
    </citation>
    <scope>NUCLEOTIDE SEQUENCE</scope>
    <source>
        <strain evidence="4">MO-1</strain>
    </source>
</reference>
<evidence type="ECO:0000313" key="4">
    <source>
        <dbReference type="EMBL" id="CRH04569.1"/>
    </source>
</evidence>
<sequence length="144" mass="16546">MNAVMTRDPFRNMRAIEQTIQRLFEADAHEPAATADCSLRVDIFEDESYVILRADLPGLKREEVQIQVESGRLTLAGERRFTDLEKRDNYHRVERSYGSFSRTFQLPRSTDVEGIAAKLEEGVLEVTLPKKEAARPRTIEVKVH</sequence>